<feature type="transmembrane region" description="Helical" evidence="2">
    <location>
        <begin position="102"/>
        <end position="124"/>
    </location>
</feature>
<feature type="transmembrane region" description="Helical" evidence="2">
    <location>
        <begin position="53"/>
        <end position="81"/>
    </location>
</feature>
<name>A0A427XNF6_9TREE</name>
<dbReference type="GeneID" id="39593489"/>
<accession>A0A427XNF6</accession>
<feature type="transmembrane region" description="Helical" evidence="2">
    <location>
        <begin position="12"/>
        <end position="33"/>
    </location>
</feature>
<dbReference type="RefSeq" id="XP_028475317.1">
    <property type="nucleotide sequence ID" value="XM_028624245.1"/>
</dbReference>
<evidence type="ECO:0000256" key="1">
    <source>
        <dbReference type="SAM" id="MobiDB-lite"/>
    </source>
</evidence>
<dbReference type="Proteomes" id="UP000279236">
    <property type="component" value="Unassembled WGS sequence"/>
</dbReference>
<feature type="transmembrane region" description="Helical" evidence="2">
    <location>
        <begin position="155"/>
        <end position="177"/>
    </location>
</feature>
<reference evidence="3 4" key="1">
    <citation type="submission" date="2018-11" db="EMBL/GenBank/DDBJ databases">
        <title>Genome sequence of Apiotrichum porosum DSM 27194.</title>
        <authorList>
            <person name="Aliyu H."/>
            <person name="Gorte O."/>
            <person name="Ochsenreither K."/>
        </authorList>
    </citation>
    <scope>NUCLEOTIDE SEQUENCE [LARGE SCALE GENOMIC DNA]</scope>
    <source>
        <strain evidence="3 4">DSM 27194</strain>
    </source>
</reference>
<feature type="region of interest" description="Disordered" evidence="1">
    <location>
        <begin position="188"/>
        <end position="211"/>
    </location>
</feature>
<evidence type="ECO:0000256" key="2">
    <source>
        <dbReference type="SAM" id="Phobius"/>
    </source>
</evidence>
<dbReference type="EMBL" id="RSCE01000008">
    <property type="protein sequence ID" value="RSH80370.1"/>
    <property type="molecule type" value="Genomic_DNA"/>
</dbReference>
<keyword evidence="2" id="KW-0812">Transmembrane</keyword>
<keyword evidence="2" id="KW-1133">Transmembrane helix</keyword>
<gene>
    <name evidence="3" type="ORF">EHS24_008946</name>
</gene>
<proteinExistence type="predicted"/>
<dbReference type="AlphaFoldDB" id="A0A427XNF6"/>
<keyword evidence="2" id="KW-0472">Membrane</keyword>
<keyword evidence="4" id="KW-1185">Reference proteome</keyword>
<evidence type="ECO:0000313" key="3">
    <source>
        <dbReference type="EMBL" id="RSH80370.1"/>
    </source>
</evidence>
<protein>
    <submittedName>
        <fullName evidence="3">Uncharacterized protein</fullName>
    </submittedName>
</protein>
<comment type="caution">
    <text evidence="3">The sequence shown here is derived from an EMBL/GenBank/DDBJ whole genome shotgun (WGS) entry which is preliminary data.</text>
</comment>
<sequence>MVMVVEENGRTATSAGVALSALAVVTFIGGTMATAYRVYDKPYKLSAVTGSSVLVLVALLEASHGLGVMTLATLVGLGIGLSHNVTDAEFESSDDSKDRENGAIGTLSAGLGRLTALSALGWMFNNTFEPNKLASDQRQLVVPGLEHMAALQHCYVVVAAFAGLALLGVLSMGNLLAVNRGLLLRPGELHNRDKPQAKETETPKEVKSEGS</sequence>
<organism evidence="3 4">
    <name type="scientific">Apiotrichum porosum</name>
    <dbReference type="NCBI Taxonomy" id="105984"/>
    <lineage>
        <taxon>Eukaryota</taxon>
        <taxon>Fungi</taxon>
        <taxon>Dikarya</taxon>
        <taxon>Basidiomycota</taxon>
        <taxon>Agaricomycotina</taxon>
        <taxon>Tremellomycetes</taxon>
        <taxon>Trichosporonales</taxon>
        <taxon>Trichosporonaceae</taxon>
        <taxon>Apiotrichum</taxon>
    </lineage>
</organism>
<evidence type="ECO:0000313" key="4">
    <source>
        <dbReference type="Proteomes" id="UP000279236"/>
    </source>
</evidence>